<protein>
    <recommendedName>
        <fullName evidence="4">Transmembrane protein</fullName>
    </recommendedName>
</protein>
<sequence length="311" mass="36446">MNLINGCQKYCDYSQCRSCQLNRENQNGNCLCQYKTSDESKRNEPCNSLVSIACVNSFAQLALMVYSLLVFLQFQNAMSRWQCLQRLLLDLIQEFKYLRKCQEPCLNCQASATHCLDCIIGYYYLSDNVCSQCILKQCKVCVSAIECILYNDGWFLLWKKTDQRYPCLDCKKIQQFSCMYILLYGKLLDSQYECRLCANDQINRPIYIHAQNVQYTKQIVNCVFTDIIWKVTNANSVKKDSFFVHMKIIVNNPKQVRFYHSTSMQGVRPIVISVTPKWIVMNAKLDITQLIYFQFNARNVTLINMLFVHWL</sequence>
<accession>A0A8S1YL15</accession>
<evidence type="ECO:0000313" key="2">
    <source>
        <dbReference type="EMBL" id="CAD8214589.1"/>
    </source>
</evidence>
<evidence type="ECO:0000313" key="3">
    <source>
        <dbReference type="Proteomes" id="UP000683925"/>
    </source>
</evidence>
<keyword evidence="3" id="KW-1185">Reference proteome</keyword>
<evidence type="ECO:0000256" key="1">
    <source>
        <dbReference type="SAM" id="Phobius"/>
    </source>
</evidence>
<feature type="transmembrane region" description="Helical" evidence="1">
    <location>
        <begin position="49"/>
        <end position="72"/>
    </location>
</feature>
<organism evidence="2 3">
    <name type="scientific">Paramecium octaurelia</name>
    <dbReference type="NCBI Taxonomy" id="43137"/>
    <lineage>
        <taxon>Eukaryota</taxon>
        <taxon>Sar</taxon>
        <taxon>Alveolata</taxon>
        <taxon>Ciliophora</taxon>
        <taxon>Intramacronucleata</taxon>
        <taxon>Oligohymenophorea</taxon>
        <taxon>Peniculida</taxon>
        <taxon>Parameciidae</taxon>
        <taxon>Paramecium</taxon>
    </lineage>
</organism>
<keyword evidence="1" id="KW-0472">Membrane</keyword>
<gene>
    <name evidence="2" type="ORF">POCTA_138.1.T1820031</name>
</gene>
<evidence type="ECO:0008006" key="4">
    <source>
        <dbReference type="Google" id="ProtNLM"/>
    </source>
</evidence>
<dbReference type="Proteomes" id="UP000683925">
    <property type="component" value="Unassembled WGS sequence"/>
</dbReference>
<proteinExistence type="predicted"/>
<comment type="caution">
    <text evidence="2">The sequence shown here is derived from an EMBL/GenBank/DDBJ whole genome shotgun (WGS) entry which is preliminary data.</text>
</comment>
<name>A0A8S1YL15_PAROT</name>
<keyword evidence="1" id="KW-1133">Transmembrane helix</keyword>
<dbReference type="OrthoDB" id="28443at2759"/>
<dbReference type="EMBL" id="CAJJDP010000186">
    <property type="protein sequence ID" value="CAD8214589.1"/>
    <property type="molecule type" value="Genomic_DNA"/>
</dbReference>
<dbReference type="AlphaFoldDB" id="A0A8S1YL15"/>
<reference evidence="2" key="1">
    <citation type="submission" date="2021-01" db="EMBL/GenBank/DDBJ databases">
        <authorList>
            <consortium name="Genoscope - CEA"/>
            <person name="William W."/>
        </authorList>
    </citation>
    <scope>NUCLEOTIDE SEQUENCE</scope>
</reference>
<keyword evidence="1" id="KW-0812">Transmembrane</keyword>